<feature type="compositionally biased region" description="Basic and acidic residues" evidence="1">
    <location>
        <begin position="257"/>
        <end position="269"/>
    </location>
</feature>
<feature type="compositionally biased region" description="Low complexity" evidence="1">
    <location>
        <begin position="241"/>
        <end position="255"/>
    </location>
</feature>
<name>A0A9P8V3J1_9PEZI</name>
<dbReference type="OrthoDB" id="5207413at2759"/>
<accession>A0A9P8V3J1</accession>
<evidence type="ECO:0000313" key="3">
    <source>
        <dbReference type="Proteomes" id="UP000770015"/>
    </source>
</evidence>
<feature type="region of interest" description="Disordered" evidence="1">
    <location>
        <begin position="352"/>
        <end position="408"/>
    </location>
</feature>
<comment type="caution">
    <text evidence="2">The sequence shown here is derived from an EMBL/GenBank/DDBJ whole genome shotgun (WGS) entry which is preliminary data.</text>
</comment>
<feature type="compositionally biased region" description="Acidic residues" evidence="1">
    <location>
        <begin position="230"/>
        <end position="240"/>
    </location>
</feature>
<gene>
    <name evidence="2" type="ORF">F5X68DRAFT_236695</name>
</gene>
<protein>
    <submittedName>
        <fullName evidence="2">Uncharacterized protein</fullName>
    </submittedName>
</protein>
<dbReference type="AlphaFoldDB" id="A0A9P8V3J1"/>
<organism evidence="2 3">
    <name type="scientific">Plectosphaerella plurivora</name>
    <dbReference type="NCBI Taxonomy" id="936078"/>
    <lineage>
        <taxon>Eukaryota</taxon>
        <taxon>Fungi</taxon>
        <taxon>Dikarya</taxon>
        <taxon>Ascomycota</taxon>
        <taxon>Pezizomycotina</taxon>
        <taxon>Sordariomycetes</taxon>
        <taxon>Hypocreomycetidae</taxon>
        <taxon>Glomerellales</taxon>
        <taxon>Plectosphaerellaceae</taxon>
        <taxon>Plectosphaerella</taxon>
    </lineage>
</organism>
<keyword evidence="3" id="KW-1185">Reference proteome</keyword>
<feature type="compositionally biased region" description="Polar residues" evidence="1">
    <location>
        <begin position="213"/>
        <end position="224"/>
    </location>
</feature>
<proteinExistence type="predicted"/>
<evidence type="ECO:0000313" key="2">
    <source>
        <dbReference type="EMBL" id="KAH6668680.1"/>
    </source>
</evidence>
<dbReference type="Proteomes" id="UP000770015">
    <property type="component" value="Unassembled WGS sequence"/>
</dbReference>
<dbReference type="EMBL" id="JAGSXJ010000033">
    <property type="protein sequence ID" value="KAH6668680.1"/>
    <property type="molecule type" value="Genomic_DNA"/>
</dbReference>
<reference evidence="2" key="1">
    <citation type="journal article" date="2021" name="Nat. Commun.">
        <title>Genetic determinants of endophytism in the Arabidopsis root mycobiome.</title>
        <authorList>
            <person name="Mesny F."/>
            <person name="Miyauchi S."/>
            <person name="Thiergart T."/>
            <person name="Pickel B."/>
            <person name="Atanasova L."/>
            <person name="Karlsson M."/>
            <person name="Huettel B."/>
            <person name="Barry K.W."/>
            <person name="Haridas S."/>
            <person name="Chen C."/>
            <person name="Bauer D."/>
            <person name="Andreopoulos W."/>
            <person name="Pangilinan J."/>
            <person name="LaButti K."/>
            <person name="Riley R."/>
            <person name="Lipzen A."/>
            <person name="Clum A."/>
            <person name="Drula E."/>
            <person name="Henrissat B."/>
            <person name="Kohler A."/>
            <person name="Grigoriev I.V."/>
            <person name="Martin F.M."/>
            <person name="Hacquard S."/>
        </authorList>
    </citation>
    <scope>NUCLEOTIDE SEQUENCE</scope>
    <source>
        <strain evidence="2">MPI-SDFR-AT-0117</strain>
    </source>
</reference>
<evidence type="ECO:0000256" key="1">
    <source>
        <dbReference type="SAM" id="MobiDB-lite"/>
    </source>
</evidence>
<sequence>MPAVSGPHSAFESTERPHYMPRPQIYVHFEFGVSYSPRRPPNRRSLTFHSKNWRDHSFPRQVPPPTTNFLAGPEPPAPVHTSAVAPAPSLAPAPVQEYPQIQAIPPTPLSPQRDWHQWQHPAVMQVPQRPRSPDHNQFGHTLYTIPSSRASRNESRSPGSSSHERGSSAPPPWNTSPWDMAPEPLGSSALPTRRADTWKTLPPLPTSYRLSEEVNNGQAWSSFSWPEEYGFPDDAPEEPEAGPSRPRGRPTTSPRHPTNEDPEPKRQLEDLSSAMLTVDNGFESQWWNQGERVFLSRQLESGEIFTPPRPFNPDPVWTTEPVWTTSLPSSPMDSRTSAWVVARRPLPSNFGSIVSPDDEHPHAARSGLDALTVSPISDTTSPRRESPSSSNRPRRAMTMRSDELFMTV</sequence>
<feature type="region of interest" description="Disordered" evidence="1">
    <location>
        <begin position="127"/>
        <end position="271"/>
    </location>
</feature>